<keyword evidence="2" id="KW-1133">Transmembrane helix</keyword>
<dbReference type="AlphaFoldDB" id="A0A6G1JGZ0"/>
<feature type="compositionally biased region" description="Basic residues" evidence="1">
    <location>
        <begin position="137"/>
        <end position="153"/>
    </location>
</feature>
<feature type="region of interest" description="Disordered" evidence="1">
    <location>
        <begin position="120"/>
        <end position="154"/>
    </location>
</feature>
<organism evidence="3 4">
    <name type="scientific">Lentithecium fluviatile CBS 122367</name>
    <dbReference type="NCBI Taxonomy" id="1168545"/>
    <lineage>
        <taxon>Eukaryota</taxon>
        <taxon>Fungi</taxon>
        <taxon>Dikarya</taxon>
        <taxon>Ascomycota</taxon>
        <taxon>Pezizomycotina</taxon>
        <taxon>Dothideomycetes</taxon>
        <taxon>Pleosporomycetidae</taxon>
        <taxon>Pleosporales</taxon>
        <taxon>Massarineae</taxon>
        <taxon>Lentitheciaceae</taxon>
        <taxon>Lentithecium</taxon>
    </lineage>
</organism>
<gene>
    <name evidence="3" type="ORF">K458DRAFT_382964</name>
</gene>
<sequence length="322" mass="34380">MSDCAESSTAAMLLRCDDRMTIELRSDRALELEDIIRLQRAASPIHDVSSTIGTPTTAGLRSSRKESSDTKPTSGGTGYPVHDYKGKGKAVAMYESSLSATHGSGSDAEAEQENALVGIGDWTADGPITGRPLKGAARARRRPRANRRPKSKKPVIIIQHDVPDHASSGEDENPAATQVAVGNSKVEPKCLIRRRSVKSVRSDQNRLALAEEGRVSQVVEGDKAACSRLSPVRLYVLIAILVAIGLTLALSTFAARYTASHNVGKSRIACTKAVIFAATVVISGFSVLAMVVARRALQEALLAGLLQCLVGFALVIEIHDWM</sequence>
<name>A0A6G1JGZ0_9PLEO</name>
<keyword evidence="2" id="KW-0812">Transmembrane</keyword>
<feature type="compositionally biased region" description="Polar residues" evidence="1">
    <location>
        <begin position="48"/>
        <end position="60"/>
    </location>
</feature>
<evidence type="ECO:0000256" key="2">
    <source>
        <dbReference type="SAM" id="Phobius"/>
    </source>
</evidence>
<feature type="transmembrane region" description="Helical" evidence="2">
    <location>
        <begin position="234"/>
        <end position="253"/>
    </location>
</feature>
<keyword evidence="2" id="KW-0472">Membrane</keyword>
<evidence type="ECO:0000313" key="3">
    <source>
        <dbReference type="EMBL" id="KAF2689837.1"/>
    </source>
</evidence>
<dbReference type="Proteomes" id="UP000799291">
    <property type="component" value="Unassembled WGS sequence"/>
</dbReference>
<proteinExistence type="predicted"/>
<protein>
    <submittedName>
        <fullName evidence="3">Uncharacterized protein</fullName>
    </submittedName>
</protein>
<feature type="region of interest" description="Disordered" evidence="1">
    <location>
        <begin position="47"/>
        <end position="82"/>
    </location>
</feature>
<evidence type="ECO:0000256" key="1">
    <source>
        <dbReference type="SAM" id="MobiDB-lite"/>
    </source>
</evidence>
<evidence type="ECO:0000313" key="4">
    <source>
        <dbReference type="Proteomes" id="UP000799291"/>
    </source>
</evidence>
<accession>A0A6G1JGZ0</accession>
<dbReference type="EMBL" id="MU005571">
    <property type="protein sequence ID" value="KAF2689837.1"/>
    <property type="molecule type" value="Genomic_DNA"/>
</dbReference>
<feature type="transmembrane region" description="Helical" evidence="2">
    <location>
        <begin position="273"/>
        <end position="293"/>
    </location>
</feature>
<feature type="transmembrane region" description="Helical" evidence="2">
    <location>
        <begin position="300"/>
        <end position="319"/>
    </location>
</feature>
<dbReference type="OrthoDB" id="3916171at2759"/>
<reference evidence="3" key="1">
    <citation type="journal article" date="2020" name="Stud. Mycol.">
        <title>101 Dothideomycetes genomes: a test case for predicting lifestyles and emergence of pathogens.</title>
        <authorList>
            <person name="Haridas S."/>
            <person name="Albert R."/>
            <person name="Binder M."/>
            <person name="Bloem J."/>
            <person name="Labutti K."/>
            <person name="Salamov A."/>
            <person name="Andreopoulos B."/>
            <person name="Baker S."/>
            <person name="Barry K."/>
            <person name="Bills G."/>
            <person name="Bluhm B."/>
            <person name="Cannon C."/>
            <person name="Castanera R."/>
            <person name="Culley D."/>
            <person name="Daum C."/>
            <person name="Ezra D."/>
            <person name="Gonzalez J."/>
            <person name="Henrissat B."/>
            <person name="Kuo A."/>
            <person name="Liang C."/>
            <person name="Lipzen A."/>
            <person name="Lutzoni F."/>
            <person name="Magnuson J."/>
            <person name="Mondo S."/>
            <person name="Nolan M."/>
            <person name="Ohm R."/>
            <person name="Pangilinan J."/>
            <person name="Park H.-J."/>
            <person name="Ramirez L."/>
            <person name="Alfaro M."/>
            <person name="Sun H."/>
            <person name="Tritt A."/>
            <person name="Yoshinaga Y."/>
            <person name="Zwiers L.-H."/>
            <person name="Turgeon B."/>
            <person name="Goodwin S."/>
            <person name="Spatafora J."/>
            <person name="Crous P."/>
            <person name="Grigoriev I."/>
        </authorList>
    </citation>
    <scope>NUCLEOTIDE SEQUENCE</scope>
    <source>
        <strain evidence="3">CBS 122367</strain>
    </source>
</reference>
<keyword evidence="4" id="KW-1185">Reference proteome</keyword>